<accession>A0AAV1D7S3</accession>
<keyword evidence="6 8" id="KW-0131">Cell cycle</keyword>
<dbReference type="PANTHER" id="PTHR46681">
    <property type="entry name" value="KINETOCHORE PROTEIN NDC80 HOMOLOG"/>
    <property type="match status" value="1"/>
</dbReference>
<evidence type="ECO:0000256" key="5">
    <source>
        <dbReference type="ARBA" id="ARBA00023054"/>
    </source>
</evidence>
<keyword evidence="5 9" id="KW-0175">Coiled coil</keyword>
<evidence type="ECO:0000313" key="12">
    <source>
        <dbReference type="EMBL" id="CAI9103915.1"/>
    </source>
</evidence>
<dbReference type="Proteomes" id="UP001161247">
    <property type="component" value="Chromosome 4"/>
</dbReference>
<feature type="region of interest" description="Disordered" evidence="10">
    <location>
        <begin position="1"/>
        <end position="64"/>
    </location>
</feature>
<keyword evidence="3 8" id="KW-0132">Cell division</keyword>
<dbReference type="Gene3D" id="1.10.418.30">
    <property type="entry name" value="Ncd80 complex, Ncd80 subunit"/>
    <property type="match status" value="1"/>
</dbReference>
<comment type="function">
    <text evidence="8">Acts as a component of the essential kinetochore-associated NDC80 complex, which is required for chromosome segregation and spindle checkpoint activity.</text>
</comment>
<evidence type="ECO:0000256" key="4">
    <source>
        <dbReference type="ARBA" id="ARBA00022776"/>
    </source>
</evidence>
<dbReference type="EMBL" id="OX459121">
    <property type="protein sequence ID" value="CAI9103915.1"/>
    <property type="molecule type" value="Genomic_DNA"/>
</dbReference>
<feature type="domain" description="Kinetochore protein Ndc80 CH" evidence="11">
    <location>
        <begin position="41"/>
        <end position="169"/>
    </location>
</feature>
<comment type="similarity">
    <text evidence="1 8">Belongs to the NDC80/HEC1 family.</text>
</comment>
<dbReference type="Pfam" id="PF03801">
    <property type="entry name" value="Ndc80_HEC"/>
    <property type="match status" value="1"/>
</dbReference>
<evidence type="ECO:0000256" key="1">
    <source>
        <dbReference type="ARBA" id="ARBA00007050"/>
    </source>
</evidence>
<dbReference type="AlphaFoldDB" id="A0AAV1D7S3"/>
<evidence type="ECO:0000256" key="3">
    <source>
        <dbReference type="ARBA" id="ARBA00022618"/>
    </source>
</evidence>
<evidence type="ECO:0000256" key="2">
    <source>
        <dbReference type="ARBA" id="ARBA00022454"/>
    </source>
</evidence>
<evidence type="ECO:0000259" key="11">
    <source>
        <dbReference type="Pfam" id="PF03801"/>
    </source>
</evidence>
<evidence type="ECO:0000313" key="13">
    <source>
        <dbReference type="Proteomes" id="UP001161247"/>
    </source>
</evidence>
<keyword evidence="2 8" id="KW-0158">Chromosome</keyword>
<dbReference type="InterPro" id="IPR038273">
    <property type="entry name" value="Ndc80_sf"/>
</dbReference>
<keyword evidence="8" id="KW-0539">Nucleus</keyword>
<dbReference type="GO" id="GO:0005634">
    <property type="term" value="C:nucleus"/>
    <property type="evidence" value="ECO:0007669"/>
    <property type="project" value="UniProtKB-SubCell"/>
</dbReference>
<dbReference type="InterPro" id="IPR055260">
    <property type="entry name" value="Ndc80_CH"/>
</dbReference>
<reference evidence="12" key="1">
    <citation type="submission" date="2023-03" db="EMBL/GenBank/DDBJ databases">
        <authorList>
            <person name="Julca I."/>
        </authorList>
    </citation>
    <scope>NUCLEOTIDE SEQUENCE</scope>
</reference>
<keyword evidence="4 8" id="KW-0498">Mitosis</keyword>
<sequence length="589" mass="66750">MRNAGRRRANDSLAPERRPPPPTPTSVAGTPGDPWHFLSTGRDSDASFASTRPSSSSIGINPRSSMVPITDKSYQVSAIRTINAYLSSHSFPVTLKPPLPSAKDIMETLKFILSRLGFTASKIEDDLQIVLKTLNSPVKLNKSALRAPGTPHSWPSLLAVIHWLVQVNLHDDHLLSVKQTRSNFEHNDMFQYSCDSYLFYIRGDDASVEALDDENMKKLISAKEEVAEVLKNLEETVKDSEKKLEGFKTGPSEREKLEKEKSLLEEDVKKFHDMIEQLDGHMVSVEKLLDEKEKELETKILESKKVKEENEELKRRIEEQGINAYDAERMRKELMAVERDIAETEDARNGWEEKTWDLDSQIGHKLQELEGQIIECNQAMRRLKLGNEYQYHLNPKGSTPSEVLSLDYKSTIKPALASFEDNIKKGSMHKLEELISLRQQSAENEAKIEAKRNKTAALISHIVEVEVRLNTVKKESQDYTARCASEARKLLEEVEAEARNLEIVEKEATEMIKASKLKLREVMKHTDEEIQLCARELFMLIDSVSKNKEYMKSKIVDMKKDLLETTGAIADVHRGSFSATLGHVSAGSH</sequence>
<keyword evidence="13" id="KW-1185">Reference proteome</keyword>
<keyword evidence="8" id="KW-0995">Kinetochore</keyword>
<feature type="coiled-coil region" evidence="9">
    <location>
        <begin position="484"/>
        <end position="511"/>
    </location>
</feature>
<comment type="subunit">
    <text evidence="8">Component of the NDC80 complex.</text>
</comment>
<organism evidence="12 13">
    <name type="scientific">Oldenlandia corymbosa var. corymbosa</name>
    <dbReference type="NCBI Taxonomy" id="529605"/>
    <lineage>
        <taxon>Eukaryota</taxon>
        <taxon>Viridiplantae</taxon>
        <taxon>Streptophyta</taxon>
        <taxon>Embryophyta</taxon>
        <taxon>Tracheophyta</taxon>
        <taxon>Spermatophyta</taxon>
        <taxon>Magnoliopsida</taxon>
        <taxon>eudicotyledons</taxon>
        <taxon>Gunneridae</taxon>
        <taxon>Pentapetalae</taxon>
        <taxon>asterids</taxon>
        <taxon>lamiids</taxon>
        <taxon>Gentianales</taxon>
        <taxon>Rubiaceae</taxon>
        <taxon>Rubioideae</taxon>
        <taxon>Spermacoceae</taxon>
        <taxon>Hedyotis-Oldenlandia complex</taxon>
        <taxon>Oldenlandia</taxon>
    </lineage>
</organism>
<evidence type="ECO:0000256" key="10">
    <source>
        <dbReference type="SAM" id="MobiDB-lite"/>
    </source>
</evidence>
<evidence type="ECO:0000256" key="8">
    <source>
        <dbReference type="RuleBase" id="RU368072"/>
    </source>
</evidence>
<dbReference type="GO" id="GO:0051301">
    <property type="term" value="P:cell division"/>
    <property type="evidence" value="ECO:0007669"/>
    <property type="project" value="UniProtKB-UniRule"/>
</dbReference>
<evidence type="ECO:0000256" key="9">
    <source>
        <dbReference type="SAM" id="Coils"/>
    </source>
</evidence>
<keyword evidence="7 8" id="KW-0137">Centromere</keyword>
<dbReference type="GO" id="GO:0031262">
    <property type="term" value="C:Ndc80 complex"/>
    <property type="evidence" value="ECO:0007669"/>
    <property type="project" value="UniProtKB-UniRule"/>
</dbReference>
<comment type="subcellular location">
    <subcellularLocation>
        <location evidence="8">Chromosome</location>
        <location evidence="8">Centromere</location>
        <location evidence="8">Kinetochore</location>
    </subcellularLocation>
    <subcellularLocation>
        <location evidence="8">Nucleus</location>
    </subcellularLocation>
</comment>
<dbReference type="GO" id="GO:0051315">
    <property type="term" value="P:attachment of mitotic spindle microtubules to kinetochore"/>
    <property type="evidence" value="ECO:0007669"/>
    <property type="project" value="UniProtKB-UniRule"/>
</dbReference>
<gene>
    <name evidence="12" type="ORF">OLC1_LOCUS12957</name>
</gene>
<evidence type="ECO:0000256" key="7">
    <source>
        <dbReference type="ARBA" id="ARBA00023328"/>
    </source>
</evidence>
<evidence type="ECO:0000256" key="6">
    <source>
        <dbReference type="ARBA" id="ARBA00023306"/>
    </source>
</evidence>
<feature type="coiled-coil region" evidence="9">
    <location>
        <begin position="216"/>
        <end position="386"/>
    </location>
</feature>
<protein>
    <recommendedName>
        <fullName evidence="8">Kinetochore protein NDC80</fullName>
    </recommendedName>
</protein>
<name>A0AAV1D7S3_OLDCO</name>
<dbReference type="InterPro" id="IPR055307">
    <property type="entry name" value="NDC80_plants"/>
</dbReference>
<feature type="compositionally biased region" description="Basic and acidic residues" evidence="10">
    <location>
        <begin position="8"/>
        <end position="19"/>
    </location>
</feature>
<dbReference type="PANTHER" id="PTHR46681:SF1">
    <property type="entry name" value="KINETOCHORE PROTEIN NDC80 HOMOLOG"/>
    <property type="match status" value="1"/>
</dbReference>
<proteinExistence type="inferred from homology"/>
<feature type="compositionally biased region" description="Low complexity" evidence="10">
    <location>
        <begin position="46"/>
        <end position="64"/>
    </location>
</feature>